<dbReference type="Pfam" id="PF01451">
    <property type="entry name" value="LMWPc"/>
    <property type="match status" value="1"/>
</dbReference>
<evidence type="ECO:0000313" key="3">
    <source>
        <dbReference type="EMBL" id="OAH25114.1"/>
    </source>
</evidence>
<dbReference type="RefSeq" id="WP_066841009.1">
    <property type="nucleotide sequence ID" value="NZ_LSTQ01000026.1"/>
</dbReference>
<sequence>MSIHPTVLFVCVGNGGKSQMAAALTAKYAGDRIEIHSAGTTPGTKLNPQSVEVIAEAGADMSAGHPKGVDPQLLREADRVIILGGDAQLELPDGARGTCERWVTDEPSQRGIEGLERMRLVRDDIDTRVRRLLAELLEN</sequence>
<comment type="caution">
    <text evidence="3">The sequence shown here is derived from an EMBL/GenBank/DDBJ whole genome shotgun (WGS) entry which is preliminary data.</text>
</comment>
<keyword evidence="4" id="KW-1185">Reference proteome</keyword>
<keyword evidence="3" id="KW-0808">Transferase</keyword>
<dbReference type="SMART" id="SM00226">
    <property type="entry name" value="LMWPc"/>
    <property type="match status" value="1"/>
</dbReference>
<dbReference type="Proteomes" id="UP000076947">
    <property type="component" value="Unassembled WGS sequence"/>
</dbReference>
<proteinExistence type="predicted"/>
<gene>
    <name evidence="3" type="ORF">AYJ05_07800</name>
</gene>
<evidence type="ECO:0000313" key="4">
    <source>
        <dbReference type="Proteomes" id="UP000076947"/>
    </source>
</evidence>
<protein>
    <submittedName>
        <fullName evidence="3">Arsenate-mycothiol transferase</fullName>
    </submittedName>
</protein>
<dbReference type="Gene3D" id="3.40.50.2300">
    <property type="match status" value="1"/>
</dbReference>
<evidence type="ECO:0000256" key="1">
    <source>
        <dbReference type="ARBA" id="ARBA00022849"/>
    </source>
</evidence>
<dbReference type="GO" id="GO:0046685">
    <property type="term" value="P:response to arsenic-containing substance"/>
    <property type="evidence" value="ECO:0007669"/>
    <property type="project" value="UniProtKB-KW"/>
</dbReference>
<dbReference type="SUPFAM" id="SSF52788">
    <property type="entry name" value="Phosphotyrosine protein phosphatases I"/>
    <property type="match status" value="1"/>
</dbReference>
<keyword evidence="1" id="KW-0059">Arsenical resistance</keyword>
<dbReference type="OrthoDB" id="9799372at2"/>
<dbReference type="AlphaFoldDB" id="A0A177I8N7"/>
<name>A0A177I8N7_9CORY</name>
<dbReference type="STRING" id="1705.CA21670_04915"/>
<organism evidence="3 4">
    <name type="scientific">Corynebacterium stationis</name>
    <dbReference type="NCBI Taxonomy" id="1705"/>
    <lineage>
        <taxon>Bacteria</taxon>
        <taxon>Bacillati</taxon>
        <taxon>Actinomycetota</taxon>
        <taxon>Actinomycetes</taxon>
        <taxon>Mycobacteriales</taxon>
        <taxon>Corynebacteriaceae</taxon>
        <taxon>Corynebacterium</taxon>
    </lineage>
</organism>
<accession>A0A177I8N7</accession>
<reference evidence="4" key="1">
    <citation type="submission" date="2016-02" db="EMBL/GenBank/DDBJ databases">
        <authorList>
            <person name="Kaur G."/>
            <person name="Nair G.R."/>
            <person name="Mayilraj S."/>
        </authorList>
    </citation>
    <scope>NUCLEOTIDE SEQUENCE [LARGE SCALE GENOMIC DNA]</scope>
    <source>
        <strain evidence="4">GA-15</strain>
    </source>
</reference>
<dbReference type="GO" id="GO:0016740">
    <property type="term" value="F:transferase activity"/>
    <property type="evidence" value="ECO:0007669"/>
    <property type="project" value="UniProtKB-KW"/>
</dbReference>
<dbReference type="PANTHER" id="PTHR43428:SF1">
    <property type="entry name" value="ARSENATE REDUCTASE"/>
    <property type="match status" value="1"/>
</dbReference>
<dbReference type="InterPro" id="IPR036196">
    <property type="entry name" value="Ptyr_pPase_sf"/>
</dbReference>
<dbReference type="PANTHER" id="PTHR43428">
    <property type="entry name" value="ARSENATE REDUCTASE"/>
    <property type="match status" value="1"/>
</dbReference>
<evidence type="ECO:0000259" key="2">
    <source>
        <dbReference type="SMART" id="SM00226"/>
    </source>
</evidence>
<feature type="domain" description="Phosphotyrosine protein phosphatase I" evidence="2">
    <location>
        <begin position="5"/>
        <end position="135"/>
    </location>
</feature>
<dbReference type="EMBL" id="LSTQ01000026">
    <property type="protein sequence ID" value="OAH25114.1"/>
    <property type="molecule type" value="Genomic_DNA"/>
</dbReference>
<dbReference type="InterPro" id="IPR023485">
    <property type="entry name" value="Ptyr_pPase"/>
</dbReference>